<dbReference type="OrthoDB" id="5792777at2"/>
<dbReference type="InterPro" id="IPR036188">
    <property type="entry name" value="FAD/NAD-bd_sf"/>
</dbReference>
<name>K9YWZ1_DACS8</name>
<sequence>MSDSNLRKDCLIIGGGLSGLVAAVQLQSQGATVKVLDKGRGIGGRLATRRINIPNSGEGIFDYGAQYITAQGETFQSWLENWRQLKLVEEWNCEAKTEAEVKQPKYRGVKGIRDVAKSIASDLDVQTGTKVVSLQRHQDSWRVFDEEENQYESDSVILTAPLPQSLDLLKSSQIPLSDAAWEQLSGVSYRMCLAVLLMVSDPILMPYAGGYQVKGEKLDWIACNHQKGISPHGYAVTLQGTHHFSEQHYPKPLRDIAIQELIAAARGYLGNVTVIEYQGHFWRYSTPIDRFPEPFFTVIDSLYLAGDGFVSGEESVSSLEGAFLSGWEVGNFVVFSQGIA</sequence>
<protein>
    <submittedName>
        <fullName evidence="2">NAD/FAD-dependent oxidoreductase</fullName>
    </submittedName>
</protein>
<keyword evidence="3" id="KW-1185">Reference proteome</keyword>
<dbReference type="eggNOG" id="COG3380">
    <property type="taxonomic scope" value="Bacteria"/>
</dbReference>
<dbReference type="AlphaFoldDB" id="K9YWZ1"/>
<dbReference type="GO" id="GO:0016491">
    <property type="term" value="F:oxidoreductase activity"/>
    <property type="evidence" value="ECO:0007669"/>
    <property type="project" value="InterPro"/>
</dbReference>
<dbReference type="RefSeq" id="WP_015229828.1">
    <property type="nucleotide sequence ID" value="NC_019780.1"/>
</dbReference>
<evidence type="ECO:0000313" key="2">
    <source>
        <dbReference type="EMBL" id="AFZ50835.1"/>
    </source>
</evidence>
<dbReference type="SUPFAM" id="SSF51905">
    <property type="entry name" value="FAD/NAD(P)-binding domain"/>
    <property type="match status" value="1"/>
</dbReference>
<dbReference type="Proteomes" id="UP000010482">
    <property type="component" value="Chromosome"/>
</dbReference>
<dbReference type="KEGG" id="dsl:Dacsa_2218"/>
<dbReference type="Pfam" id="PF01593">
    <property type="entry name" value="Amino_oxidase"/>
    <property type="match status" value="1"/>
</dbReference>
<organism evidence="2 3">
    <name type="scientific">Dactylococcopsis salina (strain PCC 8305)</name>
    <name type="common">Myxobactron salinum</name>
    <dbReference type="NCBI Taxonomy" id="13035"/>
    <lineage>
        <taxon>Bacteria</taxon>
        <taxon>Bacillati</taxon>
        <taxon>Cyanobacteriota</taxon>
        <taxon>Cyanophyceae</taxon>
        <taxon>Nodosilineales</taxon>
        <taxon>Cymatolegaceae</taxon>
        <taxon>Dactylococcopsis</taxon>
    </lineage>
</organism>
<dbReference type="EMBL" id="CP003944">
    <property type="protein sequence ID" value="AFZ50835.1"/>
    <property type="molecule type" value="Genomic_DNA"/>
</dbReference>
<proteinExistence type="predicted"/>
<evidence type="ECO:0000313" key="3">
    <source>
        <dbReference type="Proteomes" id="UP000010482"/>
    </source>
</evidence>
<accession>K9YWZ1</accession>
<evidence type="ECO:0000259" key="1">
    <source>
        <dbReference type="Pfam" id="PF01593"/>
    </source>
</evidence>
<dbReference type="HOGENOM" id="CLU_036034_0_0_3"/>
<reference evidence="2" key="1">
    <citation type="submission" date="2012-04" db="EMBL/GenBank/DDBJ databases">
        <title>Finished genome of Dactylococcopsis salina PCC 8305.</title>
        <authorList>
            <consortium name="US DOE Joint Genome Institute"/>
            <person name="Gugger M."/>
            <person name="Coursin T."/>
            <person name="Rippka R."/>
            <person name="Tandeau De Marsac N."/>
            <person name="Huntemann M."/>
            <person name="Wei C.-L."/>
            <person name="Han J."/>
            <person name="Detter J.C."/>
            <person name="Han C."/>
            <person name="Tapia R."/>
            <person name="Daligault H."/>
            <person name="Chen A."/>
            <person name="Krypides N."/>
            <person name="Mavromatis K."/>
            <person name="Markowitz V."/>
            <person name="Szeto E."/>
            <person name="Ivanova N."/>
            <person name="Ovchinnikova G."/>
            <person name="Pagani I."/>
            <person name="Pati A."/>
            <person name="Goodwin L."/>
            <person name="Peters L."/>
            <person name="Pitluck S."/>
            <person name="Woyke T."/>
            <person name="Kerfeld C."/>
        </authorList>
    </citation>
    <scope>NUCLEOTIDE SEQUENCE [LARGE SCALE GENOMIC DNA]</scope>
    <source>
        <strain evidence="2">PCC 8305</strain>
    </source>
</reference>
<dbReference type="PATRIC" id="fig|13035.3.peg.2514"/>
<dbReference type="PANTHER" id="PTHR16128:SF5">
    <property type="entry name" value="FAD_NAD(P)-BINDING OXIDOREDUCTASE FAMILY PROTEIN"/>
    <property type="match status" value="1"/>
</dbReference>
<gene>
    <name evidence="2" type="ORF">Dacsa_2218</name>
</gene>
<dbReference type="Gene3D" id="3.50.50.60">
    <property type="entry name" value="FAD/NAD(P)-binding domain"/>
    <property type="match status" value="1"/>
</dbReference>
<feature type="domain" description="Amine oxidase" evidence="1">
    <location>
        <begin position="103"/>
        <end position="328"/>
    </location>
</feature>
<dbReference type="PANTHER" id="PTHR16128">
    <property type="entry name" value="FAD/NAD(P)-BINDING OXIDOREDUCTASE FAMILY PROTEIN"/>
    <property type="match status" value="1"/>
</dbReference>
<dbReference type="STRING" id="13035.Dacsa_2218"/>
<dbReference type="Gene3D" id="3.90.660.10">
    <property type="match status" value="1"/>
</dbReference>
<dbReference type="Pfam" id="PF13450">
    <property type="entry name" value="NAD_binding_8"/>
    <property type="match status" value="1"/>
</dbReference>
<dbReference type="InterPro" id="IPR002937">
    <property type="entry name" value="Amino_oxidase"/>
</dbReference>